<feature type="region of interest" description="Disordered" evidence="2">
    <location>
        <begin position="128"/>
        <end position="154"/>
    </location>
</feature>
<evidence type="ECO:0000256" key="1">
    <source>
        <dbReference type="SAM" id="Coils"/>
    </source>
</evidence>
<dbReference type="Proteomes" id="UP000199370">
    <property type="component" value="Unassembled WGS sequence"/>
</dbReference>
<dbReference type="Gene3D" id="1.20.5.1700">
    <property type="match status" value="1"/>
</dbReference>
<proteinExistence type="predicted"/>
<dbReference type="Gene3D" id="1.10.287.1490">
    <property type="match status" value="1"/>
</dbReference>
<keyword evidence="4" id="KW-1185">Reference proteome</keyword>
<feature type="compositionally biased region" description="Polar residues" evidence="2">
    <location>
        <begin position="14"/>
        <end position="25"/>
    </location>
</feature>
<reference evidence="3 4" key="1">
    <citation type="submission" date="2016-10" db="EMBL/GenBank/DDBJ databases">
        <authorList>
            <person name="de Groot N.N."/>
        </authorList>
    </citation>
    <scope>NUCLEOTIDE SEQUENCE [LARGE SCALE GENOMIC DNA]</scope>
    <source>
        <strain evidence="4">EB21,IBRC-M 10013,KCTC 4048</strain>
    </source>
</reference>
<name>A0A1G9T3I9_9EURY</name>
<dbReference type="STRING" id="996166.SAMN05192554_102116"/>
<evidence type="ECO:0000256" key="2">
    <source>
        <dbReference type="SAM" id="MobiDB-lite"/>
    </source>
</evidence>
<feature type="coiled-coil region" evidence="1">
    <location>
        <begin position="345"/>
        <end position="400"/>
    </location>
</feature>
<sequence>MVGCVHRENGGVAMQSTDSLNNTKSTTKEGIRVAKGIQPGDEAMTVKYQITSERPDTAAVRLEEPLGRAFPVEALDLDSAGHGDWLLEDGEATLVLVDILPAGDSVTTGYVVASADLERVQPVFGEPHIDMVDPVDSAGSRSRSGGGTTDADVDRTEAAVPDAPAPEAVADALSEEAVADALSAEAVVSALPPAAVVEALVDAFESGAVSEHQAERLREHVAPGRARSEEVHRQHLEARLEEFAAYADGLAELIDEHGTATEIVDDMQAEVAAARASVADVEARLDADAGEYDALGERLAAVDERLAGLDARLDEVDDRFAAIDDRFATVEDRFEAVEARLDGRVADVADEVRALEEGLDRTNARLDRVGGRTDEVDARADTLADDLGELRTELSAIEERHGESMTELADHVAELESDLAATEEWREQLGEAFQGDVPDASAEGGPDDGDTGERTDGAADAVQ</sequence>
<accession>A0A1G9T3I9</accession>
<feature type="region of interest" description="Disordered" evidence="2">
    <location>
        <begin position="1"/>
        <end position="27"/>
    </location>
</feature>
<evidence type="ECO:0000313" key="3">
    <source>
        <dbReference type="EMBL" id="SDM42283.1"/>
    </source>
</evidence>
<keyword evidence="1" id="KW-0175">Coiled coil</keyword>
<gene>
    <name evidence="3" type="ORF">SAMN05192554_102116</name>
</gene>
<protein>
    <submittedName>
        <fullName evidence="3">Uncharacterized protein</fullName>
    </submittedName>
</protein>
<evidence type="ECO:0000313" key="4">
    <source>
        <dbReference type="Proteomes" id="UP000199370"/>
    </source>
</evidence>
<dbReference type="EMBL" id="FNIA01000002">
    <property type="protein sequence ID" value="SDM42283.1"/>
    <property type="molecule type" value="Genomic_DNA"/>
</dbReference>
<feature type="region of interest" description="Disordered" evidence="2">
    <location>
        <begin position="428"/>
        <end position="463"/>
    </location>
</feature>
<organism evidence="3 4">
    <name type="scientific">Haloarchaeobius iranensis</name>
    <dbReference type="NCBI Taxonomy" id="996166"/>
    <lineage>
        <taxon>Archaea</taxon>
        <taxon>Methanobacteriati</taxon>
        <taxon>Methanobacteriota</taxon>
        <taxon>Stenosarchaea group</taxon>
        <taxon>Halobacteria</taxon>
        <taxon>Halobacteriales</taxon>
        <taxon>Halorubellaceae</taxon>
        <taxon>Haloarchaeobius</taxon>
    </lineage>
</organism>
<dbReference type="SUPFAM" id="SSF57997">
    <property type="entry name" value="Tropomyosin"/>
    <property type="match status" value="1"/>
</dbReference>
<feature type="coiled-coil region" evidence="1">
    <location>
        <begin position="264"/>
        <end position="319"/>
    </location>
</feature>
<dbReference type="AlphaFoldDB" id="A0A1G9T3I9"/>